<dbReference type="PROSITE" id="PS51192">
    <property type="entry name" value="HELICASE_ATP_BIND_1"/>
    <property type="match status" value="1"/>
</dbReference>
<dbReference type="GO" id="GO:0140097">
    <property type="term" value="F:catalytic activity, acting on DNA"/>
    <property type="evidence" value="ECO:0007669"/>
    <property type="project" value="UniProtKB-ARBA"/>
</dbReference>
<dbReference type="SMART" id="SM00487">
    <property type="entry name" value="DEXDc"/>
    <property type="match status" value="1"/>
</dbReference>
<name>A0A7C4FD39_THEPE</name>
<dbReference type="GO" id="GO:0005524">
    <property type="term" value="F:ATP binding"/>
    <property type="evidence" value="ECO:0007669"/>
    <property type="project" value="UniProtKB-KW"/>
</dbReference>
<evidence type="ECO:0000256" key="2">
    <source>
        <dbReference type="ARBA" id="ARBA00022801"/>
    </source>
</evidence>
<dbReference type="GO" id="GO:0016787">
    <property type="term" value="F:hydrolase activity"/>
    <property type="evidence" value="ECO:0007669"/>
    <property type="project" value="UniProtKB-KW"/>
</dbReference>
<dbReference type="GO" id="GO:0051607">
    <property type="term" value="P:defense response to virus"/>
    <property type="evidence" value="ECO:0007669"/>
    <property type="project" value="UniProtKB-KW"/>
</dbReference>
<dbReference type="GO" id="GO:0003676">
    <property type="term" value="F:nucleic acid binding"/>
    <property type="evidence" value="ECO:0007669"/>
    <property type="project" value="InterPro"/>
</dbReference>
<evidence type="ECO:0000259" key="6">
    <source>
        <dbReference type="PROSITE" id="PS51192"/>
    </source>
</evidence>
<dbReference type="EMBL" id="DTFI01000123">
    <property type="protein sequence ID" value="HGI43785.1"/>
    <property type="molecule type" value="Genomic_DNA"/>
</dbReference>
<organism evidence="8">
    <name type="scientific">Thermofilum pendens</name>
    <dbReference type="NCBI Taxonomy" id="2269"/>
    <lineage>
        <taxon>Archaea</taxon>
        <taxon>Thermoproteota</taxon>
        <taxon>Thermoprotei</taxon>
        <taxon>Thermofilales</taxon>
        <taxon>Thermofilaceae</taxon>
        <taxon>Thermofilum</taxon>
    </lineage>
</organism>
<dbReference type="Pfam" id="PF22590">
    <property type="entry name" value="Cas3-like_C_2"/>
    <property type="match status" value="1"/>
</dbReference>
<feature type="domain" description="Helicase C-terminal" evidence="7">
    <location>
        <begin position="263"/>
        <end position="412"/>
    </location>
</feature>
<dbReference type="InterPro" id="IPR027417">
    <property type="entry name" value="P-loop_NTPase"/>
</dbReference>
<dbReference type="Gene3D" id="3.40.50.300">
    <property type="entry name" value="P-loop containing nucleotide triphosphate hydrolases"/>
    <property type="match status" value="2"/>
</dbReference>
<dbReference type="InterPro" id="IPR014001">
    <property type="entry name" value="Helicase_ATP-bd"/>
</dbReference>
<dbReference type="AlphaFoldDB" id="A0A7C4FD39"/>
<comment type="caution">
    <text evidence="8">The sequence shown here is derived from an EMBL/GenBank/DDBJ whole genome shotgun (WGS) entry which is preliminary data.</text>
</comment>
<dbReference type="SMART" id="SM00490">
    <property type="entry name" value="HELICc"/>
    <property type="match status" value="1"/>
</dbReference>
<sequence length="531" mass="60110">MRGLVEALGRVKQHLKERGPLHDRPFLDYAAEQLQEATRNGDGFTAFLSAPTGYGKTALSLSIALSELQRGYKTIVAYPLRSLVEDQESKFKSLLSWAGFSGVAAVRMMDVPETPYFVHPVVLTTVDTLALMSVGLAPEDITFVYRKTEEEAMGHYLFSWASVWLSTVVMDETHLLYDSEKSLSFLAAMLRLSSEVFGNTMVLMSATLPRRFSDALKKHCAKPVELNFTENMDSSFSKERREKKYRINILELSRENALSRLADLLRKNTYFRRALVIFNTREEAQNFYRHLDSSHKVLLHSLFTAEDRKRQLEKLRQLESSGIPHVVVATQVIEAGVDITSDLIITELAPASSLIQRFGRFLRWPGESCSDPGKCAYVWYVHEELNRGEEKYRVYDGDLTLATLEYLESNPDTNLHIGYEDLLEKVYKEVPTVNTSYINQVESVFAGLSRSSERALTLLLENSGSFIREGSLFTAVTTDGREIAVGYDFLRKHCLGDGCPRSEREAVHRALRGEKFKIHCSYDSELGVVCS</sequence>
<evidence type="ECO:0000256" key="4">
    <source>
        <dbReference type="ARBA" id="ARBA00022840"/>
    </source>
</evidence>
<dbReference type="GO" id="GO:0005829">
    <property type="term" value="C:cytosol"/>
    <property type="evidence" value="ECO:0007669"/>
    <property type="project" value="TreeGrafter"/>
</dbReference>
<keyword evidence="2" id="KW-0378">Hydrolase</keyword>
<dbReference type="GO" id="GO:0003724">
    <property type="term" value="F:RNA helicase activity"/>
    <property type="evidence" value="ECO:0007669"/>
    <property type="project" value="TreeGrafter"/>
</dbReference>
<gene>
    <name evidence="8" type="primary">cas3</name>
    <name evidence="8" type="ORF">ENV17_05320</name>
</gene>
<evidence type="ECO:0000313" key="8">
    <source>
        <dbReference type="EMBL" id="HGI43785.1"/>
    </source>
</evidence>
<dbReference type="NCBIfam" id="TIGR01587">
    <property type="entry name" value="cas3_core"/>
    <property type="match status" value="1"/>
</dbReference>
<feature type="domain" description="Helicase ATP-binding" evidence="6">
    <location>
        <begin position="37"/>
        <end position="226"/>
    </location>
</feature>
<dbReference type="InterPro" id="IPR054712">
    <property type="entry name" value="Cas3-like_dom"/>
</dbReference>
<dbReference type="Pfam" id="PF00270">
    <property type="entry name" value="DEAD"/>
    <property type="match status" value="1"/>
</dbReference>
<dbReference type="PROSITE" id="PS51194">
    <property type="entry name" value="HELICASE_CTER"/>
    <property type="match status" value="1"/>
</dbReference>
<accession>A0A7C4FD39</accession>
<evidence type="ECO:0000256" key="3">
    <source>
        <dbReference type="ARBA" id="ARBA00022806"/>
    </source>
</evidence>
<dbReference type="PANTHER" id="PTHR47959">
    <property type="entry name" value="ATP-DEPENDENT RNA HELICASE RHLE-RELATED"/>
    <property type="match status" value="1"/>
</dbReference>
<dbReference type="InterPro" id="IPR050079">
    <property type="entry name" value="DEAD_box_RNA_helicase"/>
</dbReference>
<keyword evidence="1" id="KW-0547">Nucleotide-binding</keyword>
<evidence type="ECO:0000256" key="1">
    <source>
        <dbReference type="ARBA" id="ARBA00022741"/>
    </source>
</evidence>
<dbReference type="InterPro" id="IPR011545">
    <property type="entry name" value="DEAD/DEAH_box_helicase_dom"/>
</dbReference>
<evidence type="ECO:0000259" key="7">
    <source>
        <dbReference type="PROSITE" id="PS51194"/>
    </source>
</evidence>
<evidence type="ECO:0000256" key="5">
    <source>
        <dbReference type="ARBA" id="ARBA00023118"/>
    </source>
</evidence>
<dbReference type="SUPFAM" id="SSF52540">
    <property type="entry name" value="P-loop containing nucleoside triphosphate hydrolases"/>
    <property type="match status" value="1"/>
</dbReference>
<dbReference type="PANTHER" id="PTHR47959:SF16">
    <property type="entry name" value="CRISPR-ASSOCIATED NUCLEASE_HELICASE CAS3-RELATED"/>
    <property type="match status" value="1"/>
</dbReference>
<keyword evidence="3" id="KW-0347">Helicase</keyword>
<protein>
    <submittedName>
        <fullName evidence="8">CRISPR-associated helicase Cas3</fullName>
    </submittedName>
</protein>
<keyword evidence="4" id="KW-0067">ATP-binding</keyword>
<proteinExistence type="predicted"/>
<keyword evidence="5" id="KW-0051">Antiviral defense</keyword>
<reference evidence="8" key="1">
    <citation type="journal article" date="2020" name="mSystems">
        <title>Genome- and Community-Level Interaction Insights into Carbon Utilization and Element Cycling Functions of Hydrothermarchaeota in Hydrothermal Sediment.</title>
        <authorList>
            <person name="Zhou Z."/>
            <person name="Liu Y."/>
            <person name="Xu W."/>
            <person name="Pan J."/>
            <person name="Luo Z.H."/>
            <person name="Li M."/>
        </authorList>
    </citation>
    <scope>NUCLEOTIDE SEQUENCE [LARGE SCALE GENOMIC DNA]</scope>
    <source>
        <strain evidence="8">SpSt-735</strain>
    </source>
</reference>
<dbReference type="InterPro" id="IPR006474">
    <property type="entry name" value="Helicase_Cas3_CRISPR-ass_core"/>
</dbReference>
<dbReference type="InterPro" id="IPR001650">
    <property type="entry name" value="Helicase_C-like"/>
</dbReference>